<dbReference type="Pfam" id="PF07510">
    <property type="entry name" value="GmrSD_C"/>
    <property type="match status" value="1"/>
</dbReference>
<dbReference type="InterPro" id="IPR011089">
    <property type="entry name" value="GmrSD_C"/>
</dbReference>
<evidence type="ECO:0000259" key="1">
    <source>
        <dbReference type="Pfam" id="PF03235"/>
    </source>
</evidence>
<reference evidence="3 4" key="1">
    <citation type="journal article" date="2015" name="Int. J. Syst. Evol. Microbiol.">
        <title>Flavisolibacter ginsenosidimutans sp. nov., with ginsenoside-converting activity isolated from soil used for cultivating ginseng.</title>
        <authorList>
            <person name="Zhao Y."/>
            <person name="Liu Q."/>
            <person name="Kang M.S."/>
            <person name="Jin F."/>
            <person name="Yu H."/>
            <person name="Im W.T."/>
        </authorList>
    </citation>
    <scope>NUCLEOTIDE SEQUENCE [LARGE SCALE GENOMIC DNA]</scope>
    <source>
        <strain evidence="3 4">Gsoil 636</strain>
    </source>
</reference>
<evidence type="ECO:0000313" key="3">
    <source>
        <dbReference type="EMBL" id="QEC56630.1"/>
    </source>
</evidence>
<dbReference type="AlphaFoldDB" id="A0A5B8UKS9"/>
<dbReference type="Pfam" id="PF03235">
    <property type="entry name" value="GmrSD_N"/>
    <property type="match status" value="1"/>
</dbReference>
<organism evidence="3 4">
    <name type="scientific">Flavisolibacter ginsenosidimutans</name>
    <dbReference type="NCBI Taxonomy" id="661481"/>
    <lineage>
        <taxon>Bacteria</taxon>
        <taxon>Pseudomonadati</taxon>
        <taxon>Bacteroidota</taxon>
        <taxon>Chitinophagia</taxon>
        <taxon>Chitinophagales</taxon>
        <taxon>Chitinophagaceae</taxon>
        <taxon>Flavisolibacter</taxon>
    </lineage>
</organism>
<proteinExistence type="predicted"/>
<dbReference type="Proteomes" id="UP000321204">
    <property type="component" value="Chromosome"/>
</dbReference>
<dbReference type="InterPro" id="IPR004919">
    <property type="entry name" value="GmrSD_N"/>
</dbReference>
<gene>
    <name evidence="3" type="ORF">FSB75_12240</name>
</gene>
<feature type="domain" description="GmrSD restriction endonucleases C-terminal" evidence="2">
    <location>
        <begin position="504"/>
        <end position="628"/>
    </location>
</feature>
<sequence length="645" mass="76191">MKHNDIQPLSVRDLFVSGEYIIPPYQRNYAWEEGEVKQLLQDVFDFSTAHGDKDYFIGTLVVFNRNENGRTIYETIDGQQRLTTLNIIYGVLHREFSGAIHVKIDYRLNLKFDSRKKSTDTLALISHTEHPASFDSGEDYNAKIADAYEVAHKQLKLLFKNKSPEEFYQYFSQRVHILRVSVPHDTNLNHYFEIMNTRGEQLEKHEILKAKLMEVLSGDEKASYAFNLIWEACADMERYVQYGFDPPERNKLFTQGNWNRLAANSFDDVANNIHYKDVLGDERKMKLSEIVAHNGNFEINTDHKEDAPERFNSVINFPNFLLHILRIQSKENIGLDDKRLVEAFDEFLKPETSKQEKVRFVKEFAFNLLRGKHLFDQFIIKREFTKEKDGWSIKSLKWYESKTVSYVNSFANEDANRRILMLLSMFHVSAPTLIYKHWLNAALNYCFQNYGNMEALGYINYLEHLAQAYLYDRYLALEDNEVDFYNIIFENQAASVNKQKAQNFSWDFLNTGTSVENFVFNYLDYILWLERADGFSEFEFTFRSSVEHYYPQNPISSDDKLEQDVLDEFGNLCLISRSKNSTLGRYMPEAKKDHYIRVKPDSLKQRLMMNEPRWGKEQIQHHTKLMINKFKDYKSQFHLLERTND</sequence>
<name>A0A5B8UKS9_9BACT</name>
<dbReference type="EMBL" id="CP042433">
    <property type="protein sequence ID" value="QEC56630.1"/>
    <property type="molecule type" value="Genomic_DNA"/>
</dbReference>
<dbReference type="PANTHER" id="PTHR35149">
    <property type="entry name" value="SLL5132 PROTEIN"/>
    <property type="match status" value="1"/>
</dbReference>
<dbReference type="OrthoDB" id="9798761at2"/>
<feature type="domain" description="GmrSD restriction endonucleases N-terminal" evidence="1">
    <location>
        <begin position="13"/>
        <end position="213"/>
    </location>
</feature>
<accession>A0A5B8UKS9</accession>
<protein>
    <submittedName>
        <fullName evidence="3">DUF262 domain-containing protein</fullName>
    </submittedName>
</protein>
<evidence type="ECO:0000313" key="4">
    <source>
        <dbReference type="Proteomes" id="UP000321204"/>
    </source>
</evidence>
<evidence type="ECO:0000259" key="2">
    <source>
        <dbReference type="Pfam" id="PF07510"/>
    </source>
</evidence>
<dbReference type="PANTHER" id="PTHR35149:SF1">
    <property type="entry name" value="DUF5655 DOMAIN-CONTAINING PROTEIN"/>
    <property type="match status" value="1"/>
</dbReference>
<keyword evidence="4" id="KW-1185">Reference proteome</keyword>
<dbReference type="RefSeq" id="WP_146787741.1">
    <property type="nucleotide sequence ID" value="NZ_BAABIO010000003.1"/>
</dbReference>
<dbReference type="KEGG" id="fgg:FSB75_12240"/>